<keyword evidence="5 10" id="KW-0479">Metal-binding</keyword>
<dbReference type="Pfam" id="PF00141">
    <property type="entry name" value="peroxidase"/>
    <property type="match status" value="1"/>
</dbReference>
<dbReference type="FunFam" id="1.10.420.10:FF:000001">
    <property type="entry name" value="Peroxidase"/>
    <property type="match status" value="1"/>
</dbReference>
<keyword evidence="8 11" id="KW-1015">Disulfide bond</keyword>
<accession>A0AA38CL68</accession>
<keyword evidence="3" id="KW-0575">Peroxidase</keyword>
<feature type="binding site" evidence="9">
    <location>
        <position position="92"/>
    </location>
    <ligand>
        <name>substrate</name>
    </ligand>
</feature>
<dbReference type="EMBL" id="JAHRHJ020000009">
    <property type="protein sequence ID" value="KAH9302865.1"/>
    <property type="molecule type" value="Genomic_DNA"/>
</dbReference>
<feature type="non-terminal residue" evidence="13">
    <location>
        <position position="253"/>
    </location>
</feature>
<dbReference type="GO" id="GO:0140825">
    <property type="term" value="F:lactoperoxidase activity"/>
    <property type="evidence" value="ECO:0007669"/>
    <property type="project" value="UniProtKB-EC"/>
</dbReference>
<gene>
    <name evidence="13" type="ORF">KI387_014448</name>
</gene>
<evidence type="ECO:0000256" key="9">
    <source>
        <dbReference type="PIRSR" id="PIRSR600823-2"/>
    </source>
</evidence>
<dbReference type="GO" id="GO:0006979">
    <property type="term" value="P:response to oxidative stress"/>
    <property type="evidence" value="ECO:0007669"/>
    <property type="project" value="InterPro"/>
</dbReference>
<dbReference type="PRINTS" id="PR00458">
    <property type="entry name" value="PEROXIDASE"/>
</dbReference>
<evidence type="ECO:0000259" key="12">
    <source>
        <dbReference type="PROSITE" id="PS50873"/>
    </source>
</evidence>
<reference evidence="13 14" key="1">
    <citation type="journal article" date="2021" name="Nat. Plants">
        <title>The Taxus genome provides insights into paclitaxel biosynthesis.</title>
        <authorList>
            <person name="Xiong X."/>
            <person name="Gou J."/>
            <person name="Liao Q."/>
            <person name="Li Y."/>
            <person name="Zhou Q."/>
            <person name="Bi G."/>
            <person name="Li C."/>
            <person name="Du R."/>
            <person name="Wang X."/>
            <person name="Sun T."/>
            <person name="Guo L."/>
            <person name="Liang H."/>
            <person name="Lu P."/>
            <person name="Wu Y."/>
            <person name="Zhang Z."/>
            <person name="Ro D.K."/>
            <person name="Shang Y."/>
            <person name="Huang S."/>
            <person name="Yan J."/>
        </authorList>
    </citation>
    <scope>NUCLEOTIDE SEQUENCE [LARGE SCALE GENOMIC DNA]</scope>
    <source>
        <strain evidence="13">Ta-2019</strain>
    </source>
</reference>
<dbReference type="GO" id="GO:0042744">
    <property type="term" value="P:hydrogen peroxide catabolic process"/>
    <property type="evidence" value="ECO:0007669"/>
    <property type="project" value="InterPro"/>
</dbReference>
<comment type="cofactor">
    <cofactor evidence="10">
        <name>heme b</name>
        <dbReference type="ChEBI" id="CHEBI:60344"/>
    </cofactor>
    <text evidence="10">Binds 1 heme b (iron(II)-protoporphyrin IX) group per subunit.</text>
</comment>
<feature type="binding site" evidence="10">
    <location>
        <position position="183"/>
    </location>
    <ligand>
        <name>Ca(2+)</name>
        <dbReference type="ChEBI" id="CHEBI:29108"/>
        <label>2</label>
    </ligand>
</feature>
<dbReference type="GO" id="GO:0046872">
    <property type="term" value="F:metal ion binding"/>
    <property type="evidence" value="ECO:0007669"/>
    <property type="project" value="UniProtKB-KW"/>
</dbReference>
<dbReference type="InterPro" id="IPR019793">
    <property type="entry name" value="Peroxidases_heam-ligand_BS"/>
</dbReference>
<dbReference type="InterPro" id="IPR002016">
    <property type="entry name" value="Haem_peroxidase"/>
</dbReference>
<keyword evidence="4" id="KW-0349">Heme</keyword>
<comment type="caution">
    <text evidence="13">The sequence shown here is derived from an EMBL/GenBank/DDBJ whole genome shotgun (WGS) entry which is preliminary data.</text>
</comment>
<evidence type="ECO:0000256" key="11">
    <source>
        <dbReference type="PIRSR" id="PIRSR600823-5"/>
    </source>
</evidence>
<dbReference type="InterPro" id="IPR000823">
    <property type="entry name" value="Peroxidase_pln"/>
</dbReference>
<dbReference type="OMA" id="FCWTTPP"/>
<evidence type="ECO:0000256" key="8">
    <source>
        <dbReference type="ARBA" id="ARBA00023157"/>
    </source>
</evidence>
<dbReference type="PRINTS" id="PR00461">
    <property type="entry name" value="PLPEROXIDASE"/>
</dbReference>
<evidence type="ECO:0000256" key="7">
    <source>
        <dbReference type="ARBA" id="ARBA00023004"/>
    </source>
</evidence>
<evidence type="ECO:0000256" key="5">
    <source>
        <dbReference type="ARBA" id="ARBA00022723"/>
    </source>
</evidence>
<evidence type="ECO:0000256" key="2">
    <source>
        <dbReference type="ARBA" id="ARBA00006873"/>
    </source>
</evidence>
<feature type="binding site" evidence="10">
    <location>
        <position position="123"/>
    </location>
    <ligand>
        <name>Ca(2+)</name>
        <dbReference type="ChEBI" id="CHEBI:29108"/>
        <label>2</label>
    </ligand>
</feature>
<evidence type="ECO:0000256" key="3">
    <source>
        <dbReference type="ARBA" id="ARBA00022559"/>
    </source>
</evidence>
<evidence type="ECO:0000256" key="4">
    <source>
        <dbReference type="ARBA" id="ARBA00022617"/>
    </source>
</evidence>
<feature type="disulfide bond" evidence="11">
    <location>
        <begin position="50"/>
        <end position="253"/>
    </location>
</feature>
<name>A0AA38CL68_TAXCH</name>
<evidence type="ECO:0000313" key="13">
    <source>
        <dbReference type="EMBL" id="KAH9302865.1"/>
    </source>
</evidence>
<keyword evidence="14" id="KW-1185">Reference proteome</keyword>
<evidence type="ECO:0000256" key="10">
    <source>
        <dbReference type="PIRSR" id="PIRSR600823-3"/>
    </source>
</evidence>
<dbReference type="Gene3D" id="1.10.420.10">
    <property type="entry name" value="Peroxidase, domain 2"/>
    <property type="match status" value="1"/>
</dbReference>
<comment type="similarity">
    <text evidence="2">Belongs to the peroxidase family. Ascorbate peroxidase subfamily.</text>
</comment>
<evidence type="ECO:0000256" key="1">
    <source>
        <dbReference type="ARBA" id="ARBA00000189"/>
    </source>
</evidence>
<dbReference type="AlphaFoldDB" id="A0AA38CL68"/>
<keyword evidence="6" id="KW-0560">Oxidoreductase</keyword>
<dbReference type="PANTHER" id="PTHR31388">
    <property type="entry name" value="PEROXIDASE 72-RELATED"/>
    <property type="match status" value="1"/>
</dbReference>
<feature type="disulfide bond" evidence="11">
    <location>
        <begin position="129"/>
        <end position="161"/>
    </location>
</feature>
<keyword evidence="10" id="KW-0106">Calcium</keyword>
<dbReference type="InterPro" id="IPR010255">
    <property type="entry name" value="Haem_peroxidase_sf"/>
</dbReference>
<dbReference type="PANTHER" id="PTHR31388:SF3">
    <property type="entry name" value="PEROXIDASE 72"/>
    <property type="match status" value="1"/>
</dbReference>
<dbReference type="PROSITE" id="PS00435">
    <property type="entry name" value="PEROXIDASE_1"/>
    <property type="match status" value="1"/>
</dbReference>
<dbReference type="GO" id="GO:0020037">
    <property type="term" value="F:heme binding"/>
    <property type="evidence" value="ECO:0007669"/>
    <property type="project" value="InterPro"/>
</dbReference>
<sequence length="253" mass="27547">AVMLPFCWTTPPASQEEKTANPNRNSVRGFDVVDNIKSALEKACPGVVSCADILAVTARDSVVLSGGPSWVVHLGRRDSRSASKSGANNNIPAPNSTHQTLETKFKLQGLDVVDLVALSGGHTIGLSRCTSFKQRLYNLTGNGKPDVTVEQNYLRNLRTLCPQTGTDDNQTTALDLRSPTKFDTNYYINLEVGKGLLTTDQILYSTKGTQTAALVKLYAAQTQSFFHQFAISMIKMGNITPLIKPRGEIRKNC</sequence>
<dbReference type="Proteomes" id="UP000824469">
    <property type="component" value="Unassembled WGS sequence"/>
</dbReference>
<keyword evidence="7 10" id="KW-0408">Iron</keyword>
<proteinExistence type="inferred from homology"/>
<evidence type="ECO:0000313" key="14">
    <source>
        <dbReference type="Proteomes" id="UP000824469"/>
    </source>
</evidence>
<evidence type="ECO:0000256" key="6">
    <source>
        <dbReference type="ARBA" id="ARBA00023002"/>
    </source>
</evidence>
<feature type="domain" description="Plant heme peroxidase family profile" evidence="12">
    <location>
        <begin position="1"/>
        <end position="253"/>
    </location>
</feature>
<dbReference type="CDD" id="cd00693">
    <property type="entry name" value="secretory_peroxidase"/>
    <property type="match status" value="1"/>
</dbReference>
<feature type="binding site" evidence="10">
    <location>
        <position position="17"/>
    </location>
    <ligand>
        <name>Ca(2+)</name>
        <dbReference type="ChEBI" id="CHEBI:29108"/>
        <label>1</label>
    </ligand>
</feature>
<feature type="binding site" evidence="10">
    <location>
        <position position="175"/>
    </location>
    <ligand>
        <name>Ca(2+)</name>
        <dbReference type="ChEBI" id="CHEBI:29108"/>
        <label>2</label>
    </ligand>
</feature>
<dbReference type="InterPro" id="IPR033905">
    <property type="entry name" value="Secretory_peroxidase"/>
</dbReference>
<comment type="cofactor">
    <cofactor evidence="10">
        <name>Ca(2+)</name>
        <dbReference type="ChEBI" id="CHEBI:29108"/>
    </cofactor>
    <text evidence="10">Binds 2 calcium ions per subunit.</text>
</comment>
<feature type="non-terminal residue" evidence="13">
    <location>
        <position position="1"/>
    </location>
</feature>
<comment type="catalytic activity">
    <reaction evidence="1">
        <text>2 a phenolic donor + H2O2 = 2 a phenolic radical donor + 2 H2O</text>
        <dbReference type="Rhea" id="RHEA:56136"/>
        <dbReference type="ChEBI" id="CHEBI:15377"/>
        <dbReference type="ChEBI" id="CHEBI:16240"/>
        <dbReference type="ChEBI" id="CHEBI:139520"/>
        <dbReference type="ChEBI" id="CHEBI:139521"/>
        <dbReference type="EC" id="1.11.1.7"/>
    </reaction>
</comment>
<dbReference type="SUPFAM" id="SSF48113">
    <property type="entry name" value="Heme-dependent peroxidases"/>
    <property type="match status" value="1"/>
</dbReference>
<dbReference type="PROSITE" id="PS50873">
    <property type="entry name" value="PEROXIDASE_4"/>
    <property type="match status" value="1"/>
</dbReference>
<protein>
    <recommendedName>
        <fullName evidence="12">Plant heme peroxidase family profile domain-containing protein</fullName>
    </recommendedName>
</protein>
<feature type="binding site" description="axial binding residue" evidence="10">
    <location>
        <position position="122"/>
    </location>
    <ligand>
        <name>heme b</name>
        <dbReference type="ChEBI" id="CHEBI:60344"/>
    </ligand>
    <ligandPart>
        <name>Fe</name>
        <dbReference type="ChEBI" id="CHEBI:18248"/>
    </ligandPart>
</feature>
<organism evidence="13 14">
    <name type="scientific">Taxus chinensis</name>
    <name type="common">Chinese yew</name>
    <name type="synonym">Taxus wallichiana var. chinensis</name>
    <dbReference type="NCBI Taxonomy" id="29808"/>
    <lineage>
        <taxon>Eukaryota</taxon>
        <taxon>Viridiplantae</taxon>
        <taxon>Streptophyta</taxon>
        <taxon>Embryophyta</taxon>
        <taxon>Tracheophyta</taxon>
        <taxon>Spermatophyta</taxon>
        <taxon>Pinopsida</taxon>
        <taxon>Pinidae</taxon>
        <taxon>Conifers II</taxon>
        <taxon>Cupressales</taxon>
        <taxon>Taxaceae</taxon>
        <taxon>Taxus</taxon>
    </lineage>
</organism>
<dbReference type="Gene3D" id="1.10.520.10">
    <property type="match status" value="1"/>
</dbReference>